<dbReference type="Pfam" id="PF00589">
    <property type="entry name" value="Phage_integrase"/>
    <property type="match status" value="1"/>
</dbReference>
<accession>A0A6J4PVT9</accession>
<dbReference type="GO" id="GO:0006310">
    <property type="term" value="P:DNA recombination"/>
    <property type="evidence" value="ECO:0007669"/>
    <property type="project" value="UniProtKB-KW"/>
</dbReference>
<name>A0A6J4PVT9_9ACTN</name>
<proteinExistence type="predicted"/>
<dbReference type="GO" id="GO:0003677">
    <property type="term" value="F:DNA binding"/>
    <property type="evidence" value="ECO:0007669"/>
    <property type="project" value="InterPro"/>
</dbReference>
<dbReference type="AlphaFoldDB" id="A0A6J4PVT9"/>
<dbReference type="InterPro" id="IPR002104">
    <property type="entry name" value="Integrase_catalytic"/>
</dbReference>
<dbReference type="EMBL" id="CADCUV010000131">
    <property type="protein sequence ID" value="CAA9424863.1"/>
    <property type="molecule type" value="Genomic_DNA"/>
</dbReference>
<gene>
    <name evidence="3" type="ORF">AVDCRST_MAG22-2841</name>
</gene>
<dbReference type="GO" id="GO:0015074">
    <property type="term" value="P:DNA integration"/>
    <property type="evidence" value="ECO:0007669"/>
    <property type="project" value="InterPro"/>
</dbReference>
<dbReference type="Gene3D" id="1.10.443.10">
    <property type="entry name" value="Intergrase catalytic core"/>
    <property type="match status" value="1"/>
</dbReference>
<dbReference type="InterPro" id="IPR011010">
    <property type="entry name" value="DNA_brk_join_enz"/>
</dbReference>
<reference evidence="3" key="1">
    <citation type="submission" date="2020-02" db="EMBL/GenBank/DDBJ databases">
        <authorList>
            <person name="Meier V. D."/>
        </authorList>
    </citation>
    <scope>NUCLEOTIDE SEQUENCE</scope>
    <source>
        <strain evidence="3">AVDCRST_MAG22</strain>
    </source>
</reference>
<feature type="domain" description="Tyr recombinase" evidence="2">
    <location>
        <begin position="1"/>
        <end position="98"/>
    </location>
</feature>
<evidence type="ECO:0000259" key="2">
    <source>
        <dbReference type="PROSITE" id="PS51898"/>
    </source>
</evidence>
<dbReference type="SUPFAM" id="SSF56349">
    <property type="entry name" value="DNA breaking-rejoining enzymes"/>
    <property type="match status" value="1"/>
</dbReference>
<keyword evidence="1" id="KW-0233">DNA recombination</keyword>
<protein>
    <submittedName>
        <fullName evidence="3">Phage integrase, site-specific tyrosine recombinase</fullName>
    </submittedName>
</protein>
<dbReference type="PROSITE" id="PS51898">
    <property type="entry name" value="TYR_RECOMBINASE"/>
    <property type="match status" value="1"/>
</dbReference>
<dbReference type="CDD" id="cd01189">
    <property type="entry name" value="INT_ICEBs1_C_like"/>
    <property type="match status" value="1"/>
</dbReference>
<sequence>MEHAVFWRAHGFVFPSTVGTLHSGGNLTRAFKAALKRGGLPGGTRFHDLRHTCATLLLRQGVNPKYVQELLGHADIGLTLNVYSHVLPDMGDAAACAMDAALEYV</sequence>
<evidence type="ECO:0000313" key="3">
    <source>
        <dbReference type="EMBL" id="CAA9424863.1"/>
    </source>
</evidence>
<dbReference type="InterPro" id="IPR013762">
    <property type="entry name" value="Integrase-like_cat_sf"/>
</dbReference>
<organism evidence="3">
    <name type="scientific">uncultured Rubrobacteraceae bacterium</name>
    <dbReference type="NCBI Taxonomy" id="349277"/>
    <lineage>
        <taxon>Bacteria</taxon>
        <taxon>Bacillati</taxon>
        <taxon>Actinomycetota</taxon>
        <taxon>Rubrobacteria</taxon>
        <taxon>Rubrobacterales</taxon>
        <taxon>Rubrobacteraceae</taxon>
        <taxon>environmental samples</taxon>
    </lineage>
</organism>
<evidence type="ECO:0000256" key="1">
    <source>
        <dbReference type="ARBA" id="ARBA00023172"/>
    </source>
</evidence>